<dbReference type="EMBL" id="QJPH01000290">
    <property type="protein sequence ID" value="PZN79918.1"/>
    <property type="molecule type" value="Genomic_DNA"/>
</dbReference>
<protein>
    <submittedName>
        <fullName evidence="1">CPXCG motif-containing cysteine-rich protein</fullName>
    </submittedName>
</protein>
<evidence type="ECO:0000313" key="1">
    <source>
        <dbReference type="EMBL" id="PZN79918.1"/>
    </source>
</evidence>
<dbReference type="AlphaFoldDB" id="A0A2W4RJI5"/>
<gene>
    <name evidence="1" type="ORF">DM484_10590</name>
</gene>
<comment type="caution">
    <text evidence="1">The sequence shown here is derived from an EMBL/GenBank/DDBJ whole genome shotgun (WGS) entry which is preliminary data.</text>
</comment>
<dbReference type="InterPro" id="IPR025990">
    <property type="entry name" value="zinc_ribbon_bacterial"/>
</dbReference>
<accession>A0A2W4RJI5</accession>
<proteinExistence type="predicted"/>
<organism evidence="1 2">
    <name type="scientific">Candidatus Methylumidiphilus alinenensis</name>
    <dbReference type="NCBI Taxonomy" id="2202197"/>
    <lineage>
        <taxon>Bacteria</taxon>
        <taxon>Pseudomonadati</taxon>
        <taxon>Pseudomonadota</taxon>
        <taxon>Gammaproteobacteria</taxon>
        <taxon>Methylococcales</taxon>
        <taxon>Candidatus Methylumidiphilus</taxon>
    </lineage>
</organism>
<dbReference type="Pfam" id="PF14255">
    <property type="entry name" value="Zn_ribbon_21"/>
    <property type="match status" value="1"/>
</dbReference>
<name>A0A2W4RJI5_9GAMM</name>
<sequence>MQDQFIIICPYCGESVEIYLEPDVEGNLVQDCEVCCNPWEVNVWTDGEDRHIDVSRTDGSG</sequence>
<reference evidence="1 2" key="1">
    <citation type="journal article" date="2018" name="Aquat. Microb. Ecol.">
        <title>Gammaproteobacterial methanotrophs dominate.</title>
        <authorList>
            <person name="Rissanen A.J."/>
            <person name="Saarenheimo J."/>
            <person name="Tiirola M."/>
            <person name="Peura S."/>
            <person name="Aalto S.L."/>
            <person name="Karvinen A."/>
            <person name="Nykanen H."/>
        </authorList>
    </citation>
    <scope>NUCLEOTIDE SEQUENCE [LARGE SCALE GENOMIC DNA]</scope>
    <source>
        <strain evidence="1">AMbin10</strain>
    </source>
</reference>
<evidence type="ECO:0000313" key="2">
    <source>
        <dbReference type="Proteomes" id="UP000249396"/>
    </source>
</evidence>
<dbReference type="Proteomes" id="UP000249396">
    <property type="component" value="Unassembled WGS sequence"/>
</dbReference>